<dbReference type="Proteomes" id="UP000247978">
    <property type="component" value="Unassembled WGS sequence"/>
</dbReference>
<dbReference type="Pfam" id="PF00359">
    <property type="entry name" value="PTS_EIIA_2"/>
    <property type="match status" value="1"/>
</dbReference>
<sequence>MNFQSFFHEKLVLFADVKTKDELFELMCNRLTEHGYVKESYLDAIKKREVEYPTGLKAEELGVAIPHTDSVHVNKEAISVAILNEPVTFNHMGMEDTEVEVKVVFMLAIQKPDNQLGILQIIIGMIQNKEVLNKLSNCKDESEVLAIIKQYSEENVD</sequence>
<proteinExistence type="predicted"/>
<evidence type="ECO:0000313" key="2">
    <source>
        <dbReference type="EMBL" id="PXW90220.1"/>
    </source>
</evidence>
<dbReference type="RefSeq" id="WP_110393496.1">
    <property type="nucleotide sequence ID" value="NZ_JADIJL010000002.1"/>
</dbReference>
<dbReference type="InterPro" id="IPR051541">
    <property type="entry name" value="PTS_SugarTrans_NitroReg"/>
</dbReference>
<name>A0A2V3W858_9BACI</name>
<dbReference type="InterPro" id="IPR016152">
    <property type="entry name" value="PTrfase/Anion_transptr"/>
</dbReference>
<feature type="domain" description="PTS EIIA type-2" evidence="1">
    <location>
        <begin position="4"/>
        <end position="151"/>
    </location>
</feature>
<evidence type="ECO:0000313" key="3">
    <source>
        <dbReference type="Proteomes" id="UP000247978"/>
    </source>
</evidence>
<accession>A0A2V3W858</accession>
<comment type="caution">
    <text evidence="2">The sequence shown here is derived from an EMBL/GenBank/DDBJ whole genome shotgun (WGS) entry which is preliminary data.</text>
</comment>
<dbReference type="SUPFAM" id="SSF55804">
    <property type="entry name" value="Phoshotransferase/anion transport protein"/>
    <property type="match status" value="1"/>
</dbReference>
<reference evidence="2 3" key="1">
    <citation type="submission" date="2018-05" db="EMBL/GenBank/DDBJ databases">
        <title>Genomic Encyclopedia of Type Strains, Phase IV (KMG-IV): sequencing the most valuable type-strain genomes for metagenomic binning, comparative biology and taxonomic classification.</title>
        <authorList>
            <person name="Goeker M."/>
        </authorList>
    </citation>
    <scope>NUCLEOTIDE SEQUENCE [LARGE SCALE GENOMIC DNA]</scope>
    <source>
        <strain evidence="2 3">DSM 28556</strain>
    </source>
</reference>
<gene>
    <name evidence="2" type="ORF">DFR56_101130</name>
</gene>
<dbReference type="InterPro" id="IPR002178">
    <property type="entry name" value="PTS_EIIA_type-2_dom"/>
</dbReference>
<dbReference type="CDD" id="cd00211">
    <property type="entry name" value="PTS_IIA_fru"/>
    <property type="match status" value="1"/>
</dbReference>
<dbReference type="PANTHER" id="PTHR47738">
    <property type="entry name" value="PTS SYSTEM FRUCTOSE-LIKE EIIA COMPONENT-RELATED"/>
    <property type="match status" value="1"/>
</dbReference>
<evidence type="ECO:0000259" key="1">
    <source>
        <dbReference type="PROSITE" id="PS51094"/>
    </source>
</evidence>
<dbReference type="OrthoDB" id="370976at2"/>
<organism evidence="2 3">
    <name type="scientific">Pseudogracilibacillus auburnensis</name>
    <dbReference type="NCBI Taxonomy" id="1494959"/>
    <lineage>
        <taxon>Bacteria</taxon>
        <taxon>Bacillati</taxon>
        <taxon>Bacillota</taxon>
        <taxon>Bacilli</taxon>
        <taxon>Bacillales</taxon>
        <taxon>Bacillaceae</taxon>
        <taxon>Pseudogracilibacillus</taxon>
    </lineage>
</organism>
<dbReference type="PANTHER" id="PTHR47738:SF3">
    <property type="entry name" value="PHOSPHOTRANSFERASE SYSTEM MANNITOL_FRUCTOSE-SPECIFIC IIA DOMAIN CONTAINING PROTEIN"/>
    <property type="match status" value="1"/>
</dbReference>
<keyword evidence="3" id="KW-1185">Reference proteome</keyword>
<dbReference type="AlphaFoldDB" id="A0A2V3W858"/>
<dbReference type="PROSITE" id="PS51094">
    <property type="entry name" value="PTS_EIIA_TYPE_2"/>
    <property type="match status" value="1"/>
</dbReference>
<protein>
    <submittedName>
        <fullName evidence="2">PTS system IIA component (Gat family)</fullName>
    </submittedName>
</protein>
<dbReference type="Gene3D" id="3.40.930.10">
    <property type="entry name" value="Mannitol-specific EII, Chain A"/>
    <property type="match status" value="1"/>
</dbReference>
<dbReference type="EMBL" id="QJJQ01000001">
    <property type="protein sequence ID" value="PXW90220.1"/>
    <property type="molecule type" value="Genomic_DNA"/>
</dbReference>